<dbReference type="InterPro" id="IPR002784">
    <property type="entry name" value="Ribosomal_eL14_dom"/>
</dbReference>
<dbReference type="InterPro" id="IPR008991">
    <property type="entry name" value="Translation_prot_SH3-like_sf"/>
</dbReference>
<dbReference type="GO" id="GO:0003735">
    <property type="term" value="F:structural constituent of ribosome"/>
    <property type="evidence" value="ECO:0007669"/>
    <property type="project" value="InterPro"/>
</dbReference>
<dbReference type="Gene3D" id="2.30.30.30">
    <property type="match status" value="1"/>
</dbReference>
<dbReference type="GO" id="GO:0042273">
    <property type="term" value="P:ribosomal large subunit biogenesis"/>
    <property type="evidence" value="ECO:0007669"/>
    <property type="project" value="TreeGrafter"/>
</dbReference>
<reference evidence="5" key="1">
    <citation type="journal article" date="2015" name="PLoS ONE">
        <title>Comprehensive Evaluation of Toxoplasma gondii VEG and Neospora caninum LIV Genomes with Tachyzoite Stage Transcriptome and Proteome Defines Novel Transcript Features.</title>
        <authorList>
            <person name="Ramaprasad A."/>
            <person name="Mourier T."/>
            <person name="Naeem R."/>
            <person name="Malas T.B."/>
            <person name="Moussa E."/>
            <person name="Panigrahi A."/>
            <person name="Vermont S.J."/>
            <person name="Otto T.D."/>
            <person name="Wastling J."/>
            <person name="Pain A."/>
        </authorList>
    </citation>
    <scope>NUCLEOTIDE SEQUENCE</scope>
    <source>
        <strain evidence="5">VEG</strain>
    </source>
</reference>
<feature type="domain" description="Large ribosomal subunit protein eL14" evidence="4">
    <location>
        <begin position="48"/>
        <end position="122"/>
    </location>
</feature>
<dbReference type="SUPFAM" id="SSF50104">
    <property type="entry name" value="Translation proteins SH3-like domain"/>
    <property type="match status" value="1"/>
</dbReference>
<dbReference type="InterPro" id="IPR014722">
    <property type="entry name" value="Rib_uL2_dom2"/>
</dbReference>
<dbReference type="CDD" id="cd23702">
    <property type="entry name" value="eL14"/>
    <property type="match status" value="1"/>
</dbReference>
<protein>
    <submittedName>
        <fullName evidence="5">60S ribosomal protein L14, putative</fullName>
    </submittedName>
</protein>
<evidence type="ECO:0000256" key="3">
    <source>
        <dbReference type="ARBA" id="ARBA00023274"/>
    </source>
</evidence>
<proteinExistence type="inferred from homology"/>
<evidence type="ECO:0000256" key="1">
    <source>
        <dbReference type="ARBA" id="ARBA00006592"/>
    </source>
</evidence>
<dbReference type="AlphaFoldDB" id="A0A0F7V4A2"/>
<dbReference type="PANTHER" id="PTHR11127:SF2">
    <property type="entry name" value="LARGE RIBOSOMAL SUBUNIT PROTEIN EL14"/>
    <property type="match status" value="1"/>
</dbReference>
<evidence type="ECO:0000256" key="2">
    <source>
        <dbReference type="ARBA" id="ARBA00022980"/>
    </source>
</evidence>
<organism evidence="5">
    <name type="scientific">Toxoplasma gondii (strain ATCC 50861 / VEG)</name>
    <dbReference type="NCBI Taxonomy" id="432359"/>
    <lineage>
        <taxon>Eukaryota</taxon>
        <taxon>Sar</taxon>
        <taxon>Alveolata</taxon>
        <taxon>Apicomplexa</taxon>
        <taxon>Conoidasida</taxon>
        <taxon>Coccidia</taxon>
        <taxon>Eucoccidiorida</taxon>
        <taxon>Eimeriorina</taxon>
        <taxon>Sarcocystidae</taxon>
        <taxon>Toxoplasma</taxon>
    </lineage>
</organism>
<comment type="similarity">
    <text evidence="1">Belongs to the eukaryotic ribosomal protein eL14 family.</text>
</comment>
<name>A0A0F7V4A2_TOXGV</name>
<keyword evidence="2 5" id="KW-0689">Ribosomal protein</keyword>
<evidence type="ECO:0000259" key="4">
    <source>
        <dbReference type="Pfam" id="PF01929"/>
    </source>
</evidence>
<keyword evidence="3" id="KW-0687">Ribonucleoprotein</keyword>
<sequence>MGLFTRYYQPGRLCVVQYGPDAGKLCFVVDIINQTRVLVDGAGVTGVKRQSMPVRRIALTDQYLKIPRSVRSATLKKALEKDDVIAKFNQSSWGKRRLAKEQRANMSDFDRFKLMVILKQRRKVMQQKLKSLKK</sequence>
<gene>
    <name evidence="5" type="ORF">BN1205_085820</name>
</gene>
<accession>A0A0F7V4A2</accession>
<dbReference type="InterPro" id="IPR039660">
    <property type="entry name" value="Ribosomal_eL14"/>
</dbReference>
<dbReference type="GO" id="GO:0003723">
    <property type="term" value="F:RNA binding"/>
    <property type="evidence" value="ECO:0007669"/>
    <property type="project" value="InterPro"/>
</dbReference>
<dbReference type="PANTHER" id="PTHR11127">
    <property type="entry name" value="60S RIBOSOMAL PROTEIN L14"/>
    <property type="match status" value="1"/>
</dbReference>
<dbReference type="Gene3D" id="6.10.250.2270">
    <property type="match status" value="1"/>
</dbReference>
<dbReference type="Pfam" id="PF01929">
    <property type="entry name" value="Ribosomal_L14e"/>
    <property type="match status" value="1"/>
</dbReference>
<dbReference type="GO" id="GO:0022625">
    <property type="term" value="C:cytosolic large ribosomal subunit"/>
    <property type="evidence" value="ECO:0007669"/>
    <property type="project" value="TreeGrafter"/>
</dbReference>
<dbReference type="GO" id="GO:0006412">
    <property type="term" value="P:translation"/>
    <property type="evidence" value="ECO:0007669"/>
    <property type="project" value="InterPro"/>
</dbReference>
<evidence type="ECO:0000313" key="5">
    <source>
        <dbReference type="EMBL" id="CEL75560.1"/>
    </source>
</evidence>
<dbReference type="EMBL" id="LN714499">
    <property type="protein sequence ID" value="CEL75560.1"/>
    <property type="molecule type" value="Genomic_DNA"/>
</dbReference>